<keyword evidence="2" id="KW-1185">Reference proteome</keyword>
<accession>A0A2M9A6E4</accession>
<evidence type="ECO:0000313" key="2">
    <source>
        <dbReference type="Proteomes" id="UP000231134"/>
    </source>
</evidence>
<dbReference type="EMBL" id="PGEX01000001">
    <property type="protein sequence ID" value="PJJ41286.1"/>
    <property type="molecule type" value="Genomic_DNA"/>
</dbReference>
<dbReference type="Proteomes" id="UP000231134">
    <property type="component" value="Unassembled WGS sequence"/>
</dbReference>
<dbReference type="OrthoDB" id="9803314at2"/>
<gene>
    <name evidence="1" type="ORF">BGX16_1247</name>
</gene>
<evidence type="ECO:0000313" key="1">
    <source>
        <dbReference type="EMBL" id="PJJ41286.1"/>
    </source>
</evidence>
<sequence>MAKFHVKRTLFGEDQKSLVFRGSILEGDIAKGMSIKIPVTDKAVIDVKIDDVIELITHDTGEKRTGLIAKFLDEPDALEIVADLNVADEDLIVE</sequence>
<proteinExistence type="predicted"/>
<dbReference type="RefSeq" id="WP_100425275.1">
    <property type="nucleotide sequence ID" value="NZ_JAQXKX010000022.1"/>
</dbReference>
<reference evidence="1 2" key="1">
    <citation type="submission" date="2017-11" db="EMBL/GenBank/DDBJ databases">
        <title>Animal gut microbial communities from fecal samples from Wisconsin, USA.</title>
        <authorList>
            <person name="Neumann A."/>
        </authorList>
    </citation>
    <scope>NUCLEOTIDE SEQUENCE [LARGE SCALE GENOMIC DNA]</scope>
    <source>
        <strain evidence="1 2">UWS3</strain>
    </source>
</reference>
<comment type="caution">
    <text evidence="1">The sequence shown here is derived from an EMBL/GenBank/DDBJ whole genome shotgun (WGS) entry which is preliminary data.</text>
</comment>
<organism evidence="1 2">
    <name type="scientific">Hallerella succinigenes</name>
    <dbReference type="NCBI Taxonomy" id="1896222"/>
    <lineage>
        <taxon>Bacteria</taxon>
        <taxon>Pseudomonadati</taxon>
        <taxon>Fibrobacterota</taxon>
        <taxon>Fibrobacteria</taxon>
        <taxon>Fibrobacterales</taxon>
        <taxon>Fibrobacteraceae</taxon>
        <taxon>Hallerella</taxon>
    </lineage>
</organism>
<name>A0A2M9A6E4_9BACT</name>
<dbReference type="AlphaFoldDB" id="A0A2M9A6E4"/>
<protein>
    <submittedName>
        <fullName evidence="1">Uncharacterized protein</fullName>
    </submittedName>
</protein>